<organism evidence="2 3">
    <name type="scientific">Brevibacillus ruminantium</name>
    <dbReference type="NCBI Taxonomy" id="2950604"/>
    <lineage>
        <taxon>Bacteria</taxon>
        <taxon>Bacillati</taxon>
        <taxon>Bacillota</taxon>
        <taxon>Bacilli</taxon>
        <taxon>Bacillales</taxon>
        <taxon>Paenibacillaceae</taxon>
        <taxon>Brevibacillus</taxon>
    </lineage>
</organism>
<accession>A0ABY4WJR5</accession>
<keyword evidence="1" id="KW-0812">Transmembrane</keyword>
<name>A0ABY4WJR5_9BACL</name>
<gene>
    <name evidence="2" type="ORF">NDK47_08655</name>
</gene>
<sequence>MKKIAWTAILLLLTAIIICFWMDQFMFAYGLIFFLITILTAIGHVYSIDSQIYLDKKSRETEHAKNDLTR</sequence>
<keyword evidence="1" id="KW-1133">Transmembrane helix</keyword>
<evidence type="ECO:0000313" key="3">
    <source>
        <dbReference type="Proteomes" id="UP001056500"/>
    </source>
</evidence>
<feature type="transmembrane region" description="Helical" evidence="1">
    <location>
        <begin position="25"/>
        <end position="48"/>
    </location>
</feature>
<evidence type="ECO:0000313" key="2">
    <source>
        <dbReference type="EMBL" id="USG67327.1"/>
    </source>
</evidence>
<protein>
    <submittedName>
        <fullName evidence="2">Uncharacterized protein</fullName>
    </submittedName>
</protein>
<dbReference type="EMBL" id="CP098755">
    <property type="protein sequence ID" value="USG67327.1"/>
    <property type="molecule type" value="Genomic_DNA"/>
</dbReference>
<keyword evidence="3" id="KW-1185">Reference proteome</keyword>
<reference evidence="2" key="1">
    <citation type="submission" date="2022-06" db="EMBL/GenBank/DDBJ databases">
        <title>Genome sequencing of Brevibacillus sp. BB3-R1.</title>
        <authorList>
            <person name="Heo J."/>
            <person name="Lee D."/>
            <person name="Won M."/>
            <person name="Han B.-H."/>
            <person name="Hong S.-B."/>
            <person name="Kwon S.-W."/>
        </authorList>
    </citation>
    <scope>NUCLEOTIDE SEQUENCE</scope>
    <source>
        <strain evidence="2">BB3-R1</strain>
    </source>
</reference>
<evidence type="ECO:0000256" key="1">
    <source>
        <dbReference type="SAM" id="Phobius"/>
    </source>
</evidence>
<keyword evidence="1" id="KW-0472">Membrane</keyword>
<dbReference type="RefSeq" id="WP_251874429.1">
    <property type="nucleotide sequence ID" value="NZ_CP098755.1"/>
</dbReference>
<proteinExistence type="predicted"/>
<dbReference type="Proteomes" id="UP001056500">
    <property type="component" value="Chromosome"/>
</dbReference>